<comment type="caution">
    <text evidence="1">The sequence shown here is derived from an EMBL/GenBank/DDBJ whole genome shotgun (WGS) entry which is preliminary data.</text>
</comment>
<sequence>MASADDLCSPHFSALLLPTGFAAVRARRWVRSTKAMVREVFEIQALKGNRFSARWGFSLDFVPACRNRRLRWKGTDGAADFDLCIDPIDEAGSVPDWCSFSDPSATWRGASKLARVASEAVAAARKDSDAVCSPRDVVRLFERRSTMRFARFGLDDYVQTHLAWGLALIAAGRPAEAEPHISRFCDEFGIARGDPLLAKAAAMASAAATGGGP</sequence>
<dbReference type="Proteomes" id="UP000597507">
    <property type="component" value="Unassembled WGS sequence"/>
</dbReference>
<dbReference type="RefSeq" id="WP_188899904.1">
    <property type="nucleotide sequence ID" value="NZ_BMKS01000005.1"/>
</dbReference>
<keyword evidence="2" id="KW-1185">Reference proteome</keyword>
<evidence type="ECO:0000313" key="2">
    <source>
        <dbReference type="Proteomes" id="UP000597507"/>
    </source>
</evidence>
<name>A0A8J3EC40_9PROT</name>
<evidence type="ECO:0000313" key="1">
    <source>
        <dbReference type="EMBL" id="GGG32194.1"/>
    </source>
</evidence>
<organism evidence="1 2">
    <name type="scientific">Caldovatus sediminis</name>
    <dbReference type="NCBI Taxonomy" id="2041189"/>
    <lineage>
        <taxon>Bacteria</taxon>
        <taxon>Pseudomonadati</taxon>
        <taxon>Pseudomonadota</taxon>
        <taxon>Alphaproteobacteria</taxon>
        <taxon>Acetobacterales</taxon>
        <taxon>Roseomonadaceae</taxon>
        <taxon>Caldovatus</taxon>
    </lineage>
</organism>
<dbReference type="EMBL" id="BMKS01000005">
    <property type="protein sequence ID" value="GGG32194.1"/>
    <property type="molecule type" value="Genomic_DNA"/>
</dbReference>
<protein>
    <submittedName>
        <fullName evidence="1">Uncharacterized protein</fullName>
    </submittedName>
</protein>
<gene>
    <name evidence="1" type="ORF">GCM10010964_20180</name>
</gene>
<proteinExistence type="predicted"/>
<dbReference type="AlphaFoldDB" id="A0A8J3EC40"/>
<accession>A0A8J3EC40</accession>
<reference evidence="1 2" key="1">
    <citation type="journal article" date="2014" name="Int. J. Syst. Evol. Microbiol.">
        <title>Complete genome sequence of Corynebacterium casei LMG S-19264T (=DSM 44701T), isolated from a smear-ripened cheese.</title>
        <authorList>
            <consortium name="US DOE Joint Genome Institute (JGI-PGF)"/>
            <person name="Walter F."/>
            <person name="Albersmeier A."/>
            <person name="Kalinowski J."/>
            <person name="Ruckert C."/>
        </authorList>
    </citation>
    <scope>NUCLEOTIDE SEQUENCE [LARGE SCALE GENOMIC DNA]</scope>
    <source>
        <strain evidence="1 2">CGMCC 1.16330</strain>
    </source>
</reference>